<dbReference type="OrthoDB" id="6691177at2"/>
<proteinExistence type="predicted"/>
<dbReference type="Proteomes" id="UP000077271">
    <property type="component" value="Unassembled WGS sequence"/>
</dbReference>
<protein>
    <submittedName>
        <fullName evidence="1">Uncharacterized protein</fullName>
    </submittedName>
</protein>
<accession>A0A177KKH7</accession>
<gene>
    <name evidence="1" type="ORF">AWH48_11345</name>
</gene>
<evidence type="ECO:0000313" key="1">
    <source>
        <dbReference type="EMBL" id="OAH53859.1"/>
    </source>
</evidence>
<reference evidence="1 2" key="1">
    <citation type="submission" date="2016-01" db="EMBL/GenBank/DDBJ databases">
        <title>Investigation of taxonomic status of Bacillus aminovorans.</title>
        <authorList>
            <person name="Verma A."/>
            <person name="Pal Y."/>
            <person name="Krishnamurthi S."/>
        </authorList>
    </citation>
    <scope>NUCLEOTIDE SEQUENCE [LARGE SCALE GENOMIC DNA]</scope>
    <source>
        <strain evidence="1 2">DSM 4337</strain>
    </source>
</reference>
<name>A0A177KKH7_9BACI</name>
<evidence type="ECO:0000313" key="2">
    <source>
        <dbReference type="Proteomes" id="UP000077271"/>
    </source>
</evidence>
<dbReference type="RefSeq" id="WP_063975360.1">
    <property type="nucleotide sequence ID" value="NZ_LQWZ01000035.1"/>
</dbReference>
<organism evidence="1 2">
    <name type="scientific">Domibacillus aminovorans</name>
    <dbReference type="NCBI Taxonomy" id="29332"/>
    <lineage>
        <taxon>Bacteria</taxon>
        <taxon>Bacillati</taxon>
        <taxon>Bacillota</taxon>
        <taxon>Bacilli</taxon>
        <taxon>Bacillales</taxon>
        <taxon>Bacillaceae</taxon>
        <taxon>Domibacillus</taxon>
    </lineage>
</organism>
<sequence length="340" mass="39022">MKQIEFYINNVRTGGKLSELDILLTEGSINFETNYRELGTEEEVIFMVKNEDFHFELGMSQSVFYLLRNEHKAEYPVSLVGSGKMICVAQWTNTWLEVILMDDAMYLAIEAGSDYKEELSKELSKRKVSVDTNPTVIPNTLFEYLRNNFSSSEQIYDSESDLYKEIISMLQLTAQKIRELNMINSFWDVEYKSGAIVSKKPKKETDLQPLIHGLLNDIAISKNLLVIRENDTGAGNLDFLFIGIVKNRMVKVCVEFKHAHSKKFEDGLLKQLPEYMKSMGTDLGIYCPFYFRGDNFAEPKLFENPEKLVSYLGKAALREGLDKIRILPFNCSERVSASKL</sequence>
<comment type="caution">
    <text evidence="1">The sequence shown here is derived from an EMBL/GenBank/DDBJ whole genome shotgun (WGS) entry which is preliminary data.</text>
</comment>
<dbReference type="EMBL" id="LQWZ01000035">
    <property type="protein sequence ID" value="OAH53859.1"/>
    <property type="molecule type" value="Genomic_DNA"/>
</dbReference>
<dbReference type="AlphaFoldDB" id="A0A177KKH7"/>